<sequence length="67" mass="6987">MSSLGRQALTSLSRDSAKPMTTAASATTTATAPITSHGTCRRVPGAGRLPRVTGFGPRFCPGRWAVR</sequence>
<reference evidence="3" key="1">
    <citation type="journal article" date="2019" name="Int. J. Syst. Evol. Microbiol.">
        <title>The Global Catalogue of Microorganisms (GCM) 10K type strain sequencing project: providing services to taxonomists for standard genome sequencing and annotation.</title>
        <authorList>
            <consortium name="The Broad Institute Genomics Platform"/>
            <consortium name="The Broad Institute Genome Sequencing Center for Infectious Disease"/>
            <person name="Wu L."/>
            <person name="Ma J."/>
        </authorList>
    </citation>
    <scope>NUCLEOTIDE SEQUENCE [LARGE SCALE GENOMIC DNA]</scope>
    <source>
        <strain evidence="3">JCM 17983</strain>
    </source>
</reference>
<feature type="region of interest" description="Disordered" evidence="1">
    <location>
        <begin position="1"/>
        <end position="48"/>
    </location>
</feature>
<gene>
    <name evidence="2" type="ORF">GCM10023203_54950</name>
</gene>
<comment type="caution">
    <text evidence="2">The sequence shown here is derived from an EMBL/GenBank/DDBJ whole genome shotgun (WGS) entry which is preliminary data.</text>
</comment>
<feature type="compositionally biased region" description="Polar residues" evidence="1">
    <location>
        <begin position="1"/>
        <end position="14"/>
    </location>
</feature>
<evidence type="ECO:0000313" key="2">
    <source>
        <dbReference type="EMBL" id="GAA4893774.1"/>
    </source>
</evidence>
<proteinExistence type="predicted"/>
<accession>A0ABP9F6C7</accession>
<protein>
    <submittedName>
        <fullName evidence="2">Uncharacterized protein</fullName>
    </submittedName>
</protein>
<name>A0ABP9F6C7_9PSEU</name>
<evidence type="ECO:0000256" key="1">
    <source>
        <dbReference type="SAM" id="MobiDB-lite"/>
    </source>
</evidence>
<dbReference type="EMBL" id="BAABHQ010000024">
    <property type="protein sequence ID" value="GAA4893774.1"/>
    <property type="molecule type" value="Genomic_DNA"/>
</dbReference>
<keyword evidence="3" id="KW-1185">Reference proteome</keyword>
<dbReference type="Proteomes" id="UP001500457">
    <property type="component" value="Unassembled WGS sequence"/>
</dbReference>
<organism evidence="2 3">
    <name type="scientific">Actinomycetospora straminea</name>
    <dbReference type="NCBI Taxonomy" id="663607"/>
    <lineage>
        <taxon>Bacteria</taxon>
        <taxon>Bacillati</taxon>
        <taxon>Actinomycetota</taxon>
        <taxon>Actinomycetes</taxon>
        <taxon>Pseudonocardiales</taxon>
        <taxon>Pseudonocardiaceae</taxon>
        <taxon>Actinomycetospora</taxon>
    </lineage>
</organism>
<evidence type="ECO:0000313" key="3">
    <source>
        <dbReference type="Proteomes" id="UP001500457"/>
    </source>
</evidence>
<feature type="compositionally biased region" description="Low complexity" evidence="1">
    <location>
        <begin position="21"/>
        <end position="32"/>
    </location>
</feature>